<evidence type="ECO:0000256" key="1">
    <source>
        <dbReference type="SAM" id="MobiDB-lite"/>
    </source>
</evidence>
<dbReference type="AlphaFoldDB" id="A0AAD8ERY7"/>
<feature type="non-terminal residue" evidence="2">
    <location>
        <position position="129"/>
    </location>
</feature>
<dbReference type="Proteomes" id="UP001233999">
    <property type="component" value="Unassembled WGS sequence"/>
</dbReference>
<reference evidence="2" key="2">
    <citation type="submission" date="2023-05" db="EMBL/GenBank/DDBJ databases">
        <authorList>
            <person name="Fouks B."/>
        </authorList>
    </citation>
    <scope>NUCLEOTIDE SEQUENCE</scope>
    <source>
        <strain evidence="2">Stay&amp;Tobe</strain>
        <tissue evidence="2">Testes</tissue>
    </source>
</reference>
<keyword evidence="3" id="KW-1185">Reference proteome</keyword>
<sequence length="129" mass="13312">SATNGTKNLESCSNQPVPTTMTTLQSVTSMAASLAAVAALSAGNGTGSSPAMPFYPPPTHFSQWYLSQPPPKQDPSTTPPVVMALPASSTGTEQPLDLSAKAVQTDDIPVPVPPDPSLKVPSVDNKHIF</sequence>
<feature type="non-terminal residue" evidence="2">
    <location>
        <position position="1"/>
    </location>
</feature>
<evidence type="ECO:0000313" key="2">
    <source>
        <dbReference type="EMBL" id="KAJ9600553.1"/>
    </source>
</evidence>
<feature type="region of interest" description="Disordered" evidence="1">
    <location>
        <begin position="106"/>
        <end position="129"/>
    </location>
</feature>
<dbReference type="EMBL" id="JASPKZ010000336">
    <property type="protein sequence ID" value="KAJ9600553.1"/>
    <property type="molecule type" value="Genomic_DNA"/>
</dbReference>
<proteinExistence type="predicted"/>
<gene>
    <name evidence="2" type="ORF">L9F63_026309</name>
</gene>
<name>A0AAD8ERY7_DIPPU</name>
<comment type="caution">
    <text evidence="2">The sequence shown here is derived from an EMBL/GenBank/DDBJ whole genome shotgun (WGS) entry which is preliminary data.</text>
</comment>
<protein>
    <submittedName>
        <fullName evidence="2">Uncharacterized protein</fullName>
    </submittedName>
</protein>
<accession>A0AAD8ERY7</accession>
<evidence type="ECO:0000313" key="3">
    <source>
        <dbReference type="Proteomes" id="UP001233999"/>
    </source>
</evidence>
<reference evidence="2" key="1">
    <citation type="journal article" date="2023" name="IScience">
        <title>Live-bearing cockroach genome reveals convergent evolutionary mechanisms linked to viviparity in insects and beyond.</title>
        <authorList>
            <person name="Fouks B."/>
            <person name="Harrison M.C."/>
            <person name="Mikhailova A.A."/>
            <person name="Marchal E."/>
            <person name="English S."/>
            <person name="Carruthers M."/>
            <person name="Jennings E.C."/>
            <person name="Chiamaka E.L."/>
            <person name="Frigard R.A."/>
            <person name="Pippel M."/>
            <person name="Attardo G.M."/>
            <person name="Benoit J.B."/>
            <person name="Bornberg-Bauer E."/>
            <person name="Tobe S.S."/>
        </authorList>
    </citation>
    <scope>NUCLEOTIDE SEQUENCE</scope>
    <source>
        <strain evidence="2">Stay&amp;Tobe</strain>
    </source>
</reference>
<organism evidence="2 3">
    <name type="scientific">Diploptera punctata</name>
    <name type="common">Pacific beetle cockroach</name>
    <dbReference type="NCBI Taxonomy" id="6984"/>
    <lineage>
        <taxon>Eukaryota</taxon>
        <taxon>Metazoa</taxon>
        <taxon>Ecdysozoa</taxon>
        <taxon>Arthropoda</taxon>
        <taxon>Hexapoda</taxon>
        <taxon>Insecta</taxon>
        <taxon>Pterygota</taxon>
        <taxon>Neoptera</taxon>
        <taxon>Polyneoptera</taxon>
        <taxon>Dictyoptera</taxon>
        <taxon>Blattodea</taxon>
        <taxon>Blaberoidea</taxon>
        <taxon>Blaberidae</taxon>
        <taxon>Diplopterinae</taxon>
        <taxon>Diploptera</taxon>
    </lineage>
</organism>